<sequence length="64" mass="7179">HKRVPLVLSSTSGSSSSTDTDDGSESGSDNEMWSAFRAYVLFAVEDLSEQDQLDPKKKWKEIRE</sequence>
<dbReference type="Proteomes" id="UP000789920">
    <property type="component" value="Unassembled WGS sequence"/>
</dbReference>
<name>A0ACA9SZV6_9GLOM</name>
<feature type="non-terminal residue" evidence="1">
    <location>
        <position position="1"/>
    </location>
</feature>
<protein>
    <submittedName>
        <fullName evidence="1">5051_t:CDS:1</fullName>
    </submittedName>
</protein>
<organism evidence="1 2">
    <name type="scientific">Racocetra persica</name>
    <dbReference type="NCBI Taxonomy" id="160502"/>
    <lineage>
        <taxon>Eukaryota</taxon>
        <taxon>Fungi</taxon>
        <taxon>Fungi incertae sedis</taxon>
        <taxon>Mucoromycota</taxon>
        <taxon>Glomeromycotina</taxon>
        <taxon>Glomeromycetes</taxon>
        <taxon>Diversisporales</taxon>
        <taxon>Gigasporaceae</taxon>
        <taxon>Racocetra</taxon>
    </lineage>
</organism>
<accession>A0ACA9SZV6</accession>
<proteinExistence type="predicted"/>
<dbReference type="EMBL" id="CAJVQC010169901">
    <property type="protein sequence ID" value="CAG8850258.1"/>
    <property type="molecule type" value="Genomic_DNA"/>
</dbReference>
<evidence type="ECO:0000313" key="2">
    <source>
        <dbReference type="Proteomes" id="UP000789920"/>
    </source>
</evidence>
<feature type="non-terminal residue" evidence="1">
    <location>
        <position position="64"/>
    </location>
</feature>
<keyword evidence="2" id="KW-1185">Reference proteome</keyword>
<evidence type="ECO:0000313" key="1">
    <source>
        <dbReference type="EMBL" id="CAG8850258.1"/>
    </source>
</evidence>
<comment type="caution">
    <text evidence="1">The sequence shown here is derived from an EMBL/GenBank/DDBJ whole genome shotgun (WGS) entry which is preliminary data.</text>
</comment>
<gene>
    <name evidence="1" type="ORF">RPERSI_LOCUS36000</name>
</gene>
<reference evidence="1" key="1">
    <citation type="submission" date="2021-06" db="EMBL/GenBank/DDBJ databases">
        <authorList>
            <person name="Kallberg Y."/>
            <person name="Tangrot J."/>
            <person name="Rosling A."/>
        </authorList>
    </citation>
    <scope>NUCLEOTIDE SEQUENCE</scope>
    <source>
        <strain evidence="1">MA461A</strain>
    </source>
</reference>